<dbReference type="PROSITE" id="PS50928">
    <property type="entry name" value="ABC_TM1"/>
    <property type="match status" value="1"/>
</dbReference>
<evidence type="ECO:0000256" key="3">
    <source>
        <dbReference type="ARBA" id="ARBA00022475"/>
    </source>
</evidence>
<keyword evidence="2 7" id="KW-0813">Transport</keyword>
<dbReference type="Pfam" id="PF00528">
    <property type="entry name" value="BPD_transp_1"/>
    <property type="match status" value="1"/>
</dbReference>
<dbReference type="PANTHER" id="PTHR30151:SF41">
    <property type="entry name" value="ABC TRANSPORTER PERMEASE PROTEIN"/>
    <property type="match status" value="1"/>
</dbReference>
<name>A0A1X9LGU9_9MICO</name>
<evidence type="ECO:0000256" key="5">
    <source>
        <dbReference type="ARBA" id="ARBA00022989"/>
    </source>
</evidence>
<feature type="transmembrane region" description="Helical" evidence="7">
    <location>
        <begin position="88"/>
        <end position="106"/>
    </location>
</feature>
<accession>A0A1X9LGU9</accession>
<keyword evidence="9" id="KW-1185">Reference proteome</keyword>
<evidence type="ECO:0000313" key="9">
    <source>
        <dbReference type="Proteomes" id="UP000192775"/>
    </source>
</evidence>
<dbReference type="EMBL" id="CP020715">
    <property type="protein sequence ID" value="ARJ04373.1"/>
    <property type="molecule type" value="Genomic_DNA"/>
</dbReference>
<evidence type="ECO:0000256" key="4">
    <source>
        <dbReference type="ARBA" id="ARBA00022692"/>
    </source>
</evidence>
<reference evidence="8 9" key="1">
    <citation type="submission" date="2017-04" db="EMBL/GenBank/DDBJ databases">
        <authorList>
            <person name="Afonso C.L."/>
            <person name="Miller P.J."/>
            <person name="Scott M.A."/>
            <person name="Spackman E."/>
            <person name="Goraichik I."/>
            <person name="Dimitrov K.M."/>
            <person name="Suarez D.L."/>
            <person name="Swayne D.E."/>
        </authorList>
    </citation>
    <scope>NUCLEOTIDE SEQUENCE [LARGE SCALE GENOMIC DNA]</scope>
    <source>
        <strain evidence="9">XA(T)</strain>
    </source>
</reference>
<keyword evidence="4 7" id="KW-0812">Transmembrane</keyword>
<dbReference type="GO" id="GO:0055085">
    <property type="term" value="P:transmembrane transport"/>
    <property type="evidence" value="ECO:0007669"/>
    <property type="project" value="InterPro"/>
</dbReference>
<evidence type="ECO:0000256" key="7">
    <source>
        <dbReference type="RuleBase" id="RU363032"/>
    </source>
</evidence>
<evidence type="ECO:0000256" key="6">
    <source>
        <dbReference type="ARBA" id="ARBA00023136"/>
    </source>
</evidence>
<dbReference type="AlphaFoldDB" id="A0A1X9LGU9"/>
<dbReference type="CDD" id="cd06261">
    <property type="entry name" value="TM_PBP2"/>
    <property type="match status" value="1"/>
</dbReference>
<dbReference type="InterPro" id="IPR000515">
    <property type="entry name" value="MetI-like"/>
</dbReference>
<dbReference type="GO" id="GO:0005886">
    <property type="term" value="C:plasma membrane"/>
    <property type="evidence" value="ECO:0007669"/>
    <property type="project" value="UniProtKB-SubCell"/>
</dbReference>
<evidence type="ECO:0000256" key="1">
    <source>
        <dbReference type="ARBA" id="ARBA00004651"/>
    </source>
</evidence>
<gene>
    <name evidence="8" type="ORF">B5808_03370</name>
</gene>
<dbReference type="PANTHER" id="PTHR30151">
    <property type="entry name" value="ALKANE SULFONATE ABC TRANSPORTER-RELATED, MEMBRANE SUBUNIT"/>
    <property type="match status" value="1"/>
</dbReference>
<proteinExistence type="inferred from homology"/>
<comment type="subcellular location">
    <subcellularLocation>
        <location evidence="1 7">Cell membrane</location>
        <topology evidence="1 7">Multi-pass membrane protein</topology>
    </subcellularLocation>
</comment>
<keyword evidence="3" id="KW-1003">Cell membrane</keyword>
<dbReference type="SUPFAM" id="SSF161098">
    <property type="entry name" value="MetI-like"/>
    <property type="match status" value="1"/>
</dbReference>
<keyword evidence="5 7" id="KW-1133">Transmembrane helix</keyword>
<dbReference type="KEGG" id="cphy:B5808_03370"/>
<dbReference type="InterPro" id="IPR035906">
    <property type="entry name" value="MetI-like_sf"/>
</dbReference>
<feature type="transmembrane region" description="Helical" evidence="7">
    <location>
        <begin position="31"/>
        <end position="52"/>
    </location>
</feature>
<dbReference type="RefSeq" id="WP_085018419.1">
    <property type="nucleotide sequence ID" value="NZ_BMHD01000001.1"/>
</dbReference>
<comment type="similarity">
    <text evidence="7">Belongs to the binding-protein-dependent transport system permease family.</text>
</comment>
<sequence length="284" mass="30136">MTTTQAHPRILRAPAVVTGPDRVTRLRRRRIVLPVVAALVLLALWELTVLVFDLPRYLLPSPVDVAEEFITNGSSLLMPTLITAIESYLGFLVAGVLGIAIGITLSRWLSLELATYPYLVLIQTIPSVAIAPLLVVWLGAGIVTNAMVAVLCSIVPIAVNTLLGLKSTDHNLVELYGLAGASRLTQMFSLRVPSALPQILTGLRIASGAAVIGAIVGEFAAGLGGGQAGLGWVITQNATQLRTTRVFAAIIMASLISVVLFAVISLVERRVLSAWHDSARAHDS</sequence>
<feature type="transmembrane region" description="Helical" evidence="7">
    <location>
        <begin position="118"/>
        <end position="140"/>
    </location>
</feature>
<feature type="transmembrane region" description="Helical" evidence="7">
    <location>
        <begin position="246"/>
        <end position="267"/>
    </location>
</feature>
<dbReference type="Proteomes" id="UP000192775">
    <property type="component" value="Chromosome"/>
</dbReference>
<dbReference type="Gene3D" id="1.10.3720.10">
    <property type="entry name" value="MetI-like"/>
    <property type="match status" value="1"/>
</dbReference>
<evidence type="ECO:0000256" key="2">
    <source>
        <dbReference type="ARBA" id="ARBA00022448"/>
    </source>
</evidence>
<protein>
    <submittedName>
        <fullName evidence="8">Uncharacterized protein</fullName>
    </submittedName>
</protein>
<dbReference type="STRING" id="1619308.B5808_03370"/>
<organism evidence="8 9">
    <name type="scientific">Cnuibacter physcomitrellae</name>
    <dbReference type="NCBI Taxonomy" id="1619308"/>
    <lineage>
        <taxon>Bacteria</taxon>
        <taxon>Bacillati</taxon>
        <taxon>Actinomycetota</taxon>
        <taxon>Actinomycetes</taxon>
        <taxon>Micrococcales</taxon>
        <taxon>Microbacteriaceae</taxon>
        <taxon>Cnuibacter</taxon>
    </lineage>
</organism>
<keyword evidence="6 7" id="KW-0472">Membrane</keyword>
<evidence type="ECO:0000313" key="8">
    <source>
        <dbReference type="EMBL" id="ARJ04373.1"/>
    </source>
</evidence>
<feature type="transmembrane region" description="Helical" evidence="7">
    <location>
        <begin position="146"/>
        <end position="165"/>
    </location>
</feature>